<feature type="domain" description="High-affinity branched-chain amino acid transport system permease LivHM N-terminal" evidence="7">
    <location>
        <begin position="13"/>
        <end position="75"/>
    </location>
</feature>
<dbReference type="PANTHER" id="PTHR30482:SF20">
    <property type="entry name" value="HIGH-AFFINITY BRANCHED-CHAIN AMINO ACID TRANSPORT SYSTEM PERMEASE PROTEIN LIVM"/>
    <property type="match status" value="1"/>
</dbReference>
<keyword evidence="4 6" id="KW-1133">Transmembrane helix</keyword>
<dbReference type="Pfam" id="PF02653">
    <property type="entry name" value="BPD_transp_2"/>
    <property type="match status" value="1"/>
</dbReference>
<keyword evidence="2" id="KW-1003">Cell membrane</keyword>
<feature type="transmembrane region" description="Helical" evidence="6">
    <location>
        <begin position="251"/>
        <end position="274"/>
    </location>
</feature>
<dbReference type="AlphaFoldDB" id="A0A2T5VD98"/>
<feature type="transmembrane region" description="Helical" evidence="6">
    <location>
        <begin position="20"/>
        <end position="38"/>
    </location>
</feature>
<dbReference type="PANTHER" id="PTHR30482">
    <property type="entry name" value="HIGH-AFFINITY BRANCHED-CHAIN AMINO ACID TRANSPORT SYSTEM PERMEASE"/>
    <property type="match status" value="1"/>
</dbReference>
<dbReference type="CDD" id="cd06581">
    <property type="entry name" value="TM_PBP1_LivM_like"/>
    <property type="match status" value="1"/>
</dbReference>
<feature type="transmembrane region" description="Helical" evidence="6">
    <location>
        <begin position="227"/>
        <end position="244"/>
    </location>
</feature>
<evidence type="ECO:0000256" key="2">
    <source>
        <dbReference type="ARBA" id="ARBA00022475"/>
    </source>
</evidence>
<feature type="transmembrane region" description="Helical" evidence="6">
    <location>
        <begin position="50"/>
        <end position="71"/>
    </location>
</feature>
<feature type="transmembrane region" description="Helical" evidence="6">
    <location>
        <begin position="83"/>
        <end position="100"/>
    </location>
</feature>
<keyword evidence="9" id="KW-1185">Reference proteome</keyword>
<keyword evidence="3 6" id="KW-0812">Transmembrane</keyword>
<evidence type="ECO:0000259" key="7">
    <source>
        <dbReference type="Pfam" id="PF11862"/>
    </source>
</evidence>
<dbReference type="Proteomes" id="UP000244081">
    <property type="component" value="Unassembled WGS sequence"/>
</dbReference>
<dbReference type="GO" id="GO:0005886">
    <property type="term" value="C:plasma membrane"/>
    <property type="evidence" value="ECO:0007669"/>
    <property type="project" value="UniProtKB-SubCell"/>
</dbReference>
<dbReference type="OrthoDB" id="9814461at2"/>
<feature type="transmembrane region" description="Helical" evidence="6">
    <location>
        <begin position="170"/>
        <end position="191"/>
    </location>
</feature>
<feature type="transmembrane region" description="Helical" evidence="6">
    <location>
        <begin position="426"/>
        <end position="455"/>
    </location>
</feature>
<evidence type="ECO:0000256" key="6">
    <source>
        <dbReference type="SAM" id="Phobius"/>
    </source>
</evidence>
<reference evidence="8 9" key="1">
    <citation type="submission" date="2018-04" db="EMBL/GenBank/DDBJ databases">
        <title>Genomic Encyclopedia of Archaeal and Bacterial Type Strains, Phase II (KMG-II): from individual species to whole genera.</title>
        <authorList>
            <person name="Goeker M."/>
        </authorList>
    </citation>
    <scope>NUCLEOTIDE SEQUENCE [LARGE SCALE GENOMIC DNA]</scope>
    <source>
        <strain evidence="8 9">DSM 23382</strain>
    </source>
</reference>
<feature type="transmembrane region" description="Helical" evidence="6">
    <location>
        <begin position="121"/>
        <end position="145"/>
    </location>
</feature>
<evidence type="ECO:0000256" key="5">
    <source>
        <dbReference type="ARBA" id="ARBA00023136"/>
    </source>
</evidence>
<evidence type="ECO:0000256" key="4">
    <source>
        <dbReference type="ARBA" id="ARBA00022989"/>
    </source>
</evidence>
<dbReference type="NCBIfam" id="NF008450">
    <property type="entry name" value="PRK11301.1"/>
    <property type="match status" value="1"/>
</dbReference>
<dbReference type="Pfam" id="PF11862">
    <property type="entry name" value="DUF3382"/>
    <property type="match status" value="1"/>
</dbReference>
<evidence type="ECO:0000313" key="9">
    <source>
        <dbReference type="Proteomes" id="UP000244081"/>
    </source>
</evidence>
<dbReference type="GO" id="GO:0015658">
    <property type="term" value="F:branched-chain amino acid transmembrane transporter activity"/>
    <property type="evidence" value="ECO:0007669"/>
    <property type="project" value="InterPro"/>
</dbReference>
<dbReference type="InterPro" id="IPR043428">
    <property type="entry name" value="LivM-like"/>
</dbReference>
<feature type="transmembrane region" description="Helical" evidence="6">
    <location>
        <begin position="467"/>
        <end position="482"/>
    </location>
</feature>
<dbReference type="EMBL" id="QAYG01000002">
    <property type="protein sequence ID" value="PTW61723.1"/>
    <property type="molecule type" value="Genomic_DNA"/>
</dbReference>
<name>A0A2T5VD98_9HYPH</name>
<evidence type="ECO:0000256" key="1">
    <source>
        <dbReference type="ARBA" id="ARBA00004651"/>
    </source>
</evidence>
<gene>
    <name evidence="8" type="ORF">C8N35_102439</name>
</gene>
<organism evidence="8 9">
    <name type="scientific">Breoghania corrubedonensis</name>
    <dbReference type="NCBI Taxonomy" id="665038"/>
    <lineage>
        <taxon>Bacteria</taxon>
        <taxon>Pseudomonadati</taxon>
        <taxon>Pseudomonadota</taxon>
        <taxon>Alphaproteobacteria</taxon>
        <taxon>Hyphomicrobiales</taxon>
        <taxon>Stappiaceae</taxon>
        <taxon>Breoghania</taxon>
    </lineage>
</organism>
<feature type="transmembrane region" description="Helical" evidence="6">
    <location>
        <begin position="198"/>
        <end position="221"/>
    </location>
</feature>
<dbReference type="RefSeq" id="WP_107989557.1">
    <property type="nucleotide sequence ID" value="NZ_QAYG01000002.1"/>
</dbReference>
<proteinExistence type="predicted"/>
<evidence type="ECO:0000313" key="8">
    <source>
        <dbReference type="EMBL" id="PTW61723.1"/>
    </source>
</evidence>
<accession>A0A2T5VD98</accession>
<dbReference type="InterPro" id="IPR021807">
    <property type="entry name" value="LivHM_N"/>
</dbReference>
<feature type="transmembrane region" description="Helical" evidence="6">
    <location>
        <begin position="280"/>
        <end position="300"/>
    </location>
</feature>
<comment type="subcellular location">
    <subcellularLocation>
        <location evidence="1">Cell membrane</location>
        <topology evidence="1">Multi-pass membrane protein</topology>
    </subcellularLocation>
</comment>
<evidence type="ECO:0000256" key="3">
    <source>
        <dbReference type="ARBA" id="ARBA00022692"/>
    </source>
</evidence>
<feature type="transmembrane region" description="Helical" evidence="6">
    <location>
        <begin position="395"/>
        <end position="414"/>
    </location>
</feature>
<sequence>MSDLVSESRLKASFKDSGIAALITLALSFMLIGMRTEISIGGLAVDYRWAAVAITVVVVFAGRMLLNMYVWRPETPRTVTFRTVLLGLSILAALVIFYLVDRFLGAVAGLSPARAIESNDWLWILLLLALAVVAAIVATALLGLAEKRAAPTGPGAAASIKAGLAPLGKWLPLALGLLAVAVPFILIEWLGSRGSRQYLDLAILVLTYIMLGWGLNIVVGLAGLLDLGYVAFYAVGAYSFALLSQYFGLGFWMCLPLAGILAACWGMILGYPVLRLRGDYLAIVTLAFGEIIRVILLNWYDFTGGPDGISGIPRPTLFGIEFDRGDDGFAALFGLQYSSIHRIIFLYYVILAMALVTNFVTMRLRRLPVGRAWEALREDEIACRSLGINTTNTKLSAFATGAMFGGFAGSFFATRQGFISPESFTFIESAVILAIVVLGGLGSQIGVVIAAVVMIGGFEFFRDLQEYRMLVFGLLMVIIMVWKPRGLISTRKPTIGLKRRTGISADMVQEGQG</sequence>
<dbReference type="InterPro" id="IPR001851">
    <property type="entry name" value="ABC_transp_permease"/>
</dbReference>
<feature type="transmembrane region" description="Helical" evidence="6">
    <location>
        <begin position="345"/>
        <end position="364"/>
    </location>
</feature>
<comment type="caution">
    <text evidence="8">The sequence shown here is derived from an EMBL/GenBank/DDBJ whole genome shotgun (WGS) entry which is preliminary data.</text>
</comment>
<protein>
    <submittedName>
        <fullName evidence="8">Amino acid/amide ABC transporter membrane protein 2 (HAAT family)</fullName>
    </submittedName>
</protein>
<keyword evidence="5 6" id="KW-0472">Membrane</keyword>